<accession>A0AA40AHR2</accession>
<feature type="transmembrane region" description="Helical" evidence="1">
    <location>
        <begin position="12"/>
        <end position="36"/>
    </location>
</feature>
<dbReference type="EMBL" id="JAUKUA010000004">
    <property type="protein sequence ID" value="KAK0716066.1"/>
    <property type="molecule type" value="Genomic_DNA"/>
</dbReference>
<name>A0AA40AHR2_9PEZI</name>
<reference evidence="2" key="1">
    <citation type="submission" date="2023-06" db="EMBL/GenBank/DDBJ databases">
        <title>Genome-scale phylogeny and comparative genomics of the fungal order Sordariales.</title>
        <authorList>
            <consortium name="Lawrence Berkeley National Laboratory"/>
            <person name="Hensen N."/>
            <person name="Bonometti L."/>
            <person name="Westerberg I."/>
            <person name="Brannstrom I.O."/>
            <person name="Guillou S."/>
            <person name="Cros-Aarteil S."/>
            <person name="Calhoun S."/>
            <person name="Haridas S."/>
            <person name="Kuo A."/>
            <person name="Mondo S."/>
            <person name="Pangilinan J."/>
            <person name="Riley R."/>
            <person name="Labutti K."/>
            <person name="Andreopoulos B."/>
            <person name="Lipzen A."/>
            <person name="Chen C."/>
            <person name="Yanf M."/>
            <person name="Daum C."/>
            <person name="Ng V."/>
            <person name="Clum A."/>
            <person name="Steindorff A."/>
            <person name="Ohm R."/>
            <person name="Martin F."/>
            <person name="Silar P."/>
            <person name="Natvig D."/>
            <person name="Lalanne C."/>
            <person name="Gautier V."/>
            <person name="Ament-Velasquez S.L."/>
            <person name="Kruys A."/>
            <person name="Hutchinson M.I."/>
            <person name="Powell A.J."/>
            <person name="Barry K."/>
            <person name="Miller A.N."/>
            <person name="Grigoriev I.V."/>
            <person name="Debuchy R."/>
            <person name="Gladieux P."/>
            <person name="Thoren M.H."/>
            <person name="Johannesson H."/>
        </authorList>
    </citation>
    <scope>NUCLEOTIDE SEQUENCE</scope>
    <source>
        <strain evidence="2">SMH4607-1</strain>
    </source>
</reference>
<evidence type="ECO:0000313" key="2">
    <source>
        <dbReference type="EMBL" id="KAK0716066.1"/>
    </source>
</evidence>
<keyword evidence="1" id="KW-0812">Transmembrane</keyword>
<feature type="transmembrane region" description="Helical" evidence="1">
    <location>
        <begin position="702"/>
        <end position="728"/>
    </location>
</feature>
<comment type="caution">
    <text evidence="2">The sequence shown here is derived from an EMBL/GenBank/DDBJ whole genome shotgun (WGS) entry which is preliminary data.</text>
</comment>
<evidence type="ECO:0000256" key="1">
    <source>
        <dbReference type="SAM" id="Phobius"/>
    </source>
</evidence>
<sequence>MTVVQELTVGYVAGIIALGLVIVQILLPTVVSFLLAGTLRDNETAATWTVASRVIQSSYWPTILRSDATKSHGVRWPILLTSAAIPSLAMLGAVTGVVTPLGLYEEFETQRGEAGNFQYIQDTSAFLDGTSPRGVAVPSRFCRLDEPLHPPGPCPYTNDTVLVSRNSTTTSFNYPNGTTSGTPPILRDIFSSGTKGIRTTVSNFFDIEWRELTTQSDKDIDDGKPYSIGMYRQIDSSLLWDNAVVIEGLVVDARSGGIGFRNHTAPVGFSRNVSWHEDLLFVEPATTCVDTNLTFDYTMSTTYDSSDSSGLVDYRLTDRGGFINLNHTAPSFDDTDPQANPDLWGRAYYAGMFNNFFTMLYLNVTNPANRTLGIKSFEYLNSTLDQSFPLGVESSRTSRGLGITSQYGHYLFGSSSKGPKYPNPYNVTLSGWFDDARDACAGARAGDIANISNIYVACGLMRGVAKRMDPGPKGIAEHNSKWSAPVYSCATALRATIKTVHFTHTGSGATLKSIQVDSITDKAYSSPSEYPYWGVEESGMALGQMRPTWGLVSPGYEKFPNVSVIRQPSLYLPGHSDTGIFEGAGAFGPSISYLGQSYAGADFPVSAAETIYSSSTISGISDSSWSFDMLGHSNMAVFMRWQNLSGTASEASKIINLLWTDLAASAVVGTKGVLGTNNAGAAEDDTAVVYVNPSLRVIKYRYAFAIPALILLLIVVLATSAALFFWILNLSSIGRLKLRVQQLASGRIFTVTLYPESSNFFMHPSEWSALNGSKTVSLVATRDTVNVKGEVVGGQELGILTSRDDKGLYPS</sequence>
<protein>
    <submittedName>
        <fullName evidence="2">Uncharacterized protein</fullName>
    </submittedName>
</protein>
<organism evidence="2 3">
    <name type="scientific">Lasiosphaeris hirsuta</name>
    <dbReference type="NCBI Taxonomy" id="260670"/>
    <lineage>
        <taxon>Eukaryota</taxon>
        <taxon>Fungi</taxon>
        <taxon>Dikarya</taxon>
        <taxon>Ascomycota</taxon>
        <taxon>Pezizomycotina</taxon>
        <taxon>Sordariomycetes</taxon>
        <taxon>Sordariomycetidae</taxon>
        <taxon>Sordariales</taxon>
        <taxon>Lasiosphaeriaceae</taxon>
        <taxon>Lasiosphaeris</taxon>
    </lineage>
</organism>
<dbReference type="Proteomes" id="UP001172102">
    <property type="component" value="Unassembled WGS sequence"/>
</dbReference>
<feature type="transmembrane region" description="Helical" evidence="1">
    <location>
        <begin position="78"/>
        <end position="103"/>
    </location>
</feature>
<keyword evidence="1" id="KW-0472">Membrane</keyword>
<dbReference type="AlphaFoldDB" id="A0AA40AHR2"/>
<evidence type="ECO:0000313" key="3">
    <source>
        <dbReference type="Proteomes" id="UP001172102"/>
    </source>
</evidence>
<proteinExistence type="predicted"/>
<keyword evidence="3" id="KW-1185">Reference proteome</keyword>
<gene>
    <name evidence="2" type="ORF">B0H67DRAFT_645739</name>
</gene>
<keyword evidence="1" id="KW-1133">Transmembrane helix</keyword>